<dbReference type="PANTHER" id="PTHR46244:SF6">
    <property type="entry name" value="PHOSPHOENOLPYRUVATE-PROTEIN PHOSPHOTRANSFERASE"/>
    <property type="match status" value="1"/>
</dbReference>
<dbReference type="GO" id="GO:0005737">
    <property type="term" value="C:cytoplasm"/>
    <property type="evidence" value="ECO:0007669"/>
    <property type="project" value="UniProtKB-SubCell"/>
</dbReference>
<dbReference type="Gene3D" id="1.10.274.10">
    <property type="entry name" value="PtsI, HPr-binding domain"/>
    <property type="match status" value="1"/>
</dbReference>
<gene>
    <name evidence="16" type="primary">ptsI_1</name>
    <name evidence="16" type="ORF">SMSP2_00529</name>
</gene>
<keyword evidence="7" id="KW-0963">Cytoplasm</keyword>
<dbReference type="EMBL" id="CP019646">
    <property type="protein sequence ID" value="AQQ70186.1"/>
    <property type="molecule type" value="Genomic_DNA"/>
</dbReference>
<evidence type="ECO:0000256" key="6">
    <source>
        <dbReference type="ARBA" id="ARBA00022448"/>
    </source>
</evidence>
<keyword evidence="11" id="KW-0479">Metal-binding</keyword>
<evidence type="ECO:0000259" key="15">
    <source>
        <dbReference type="SMART" id="SM00065"/>
    </source>
</evidence>
<feature type="coiled-coil region" evidence="14">
    <location>
        <begin position="223"/>
        <end position="250"/>
    </location>
</feature>
<dbReference type="Proteomes" id="UP000188181">
    <property type="component" value="Chromosome"/>
</dbReference>
<proteinExistence type="inferred from homology"/>
<dbReference type="GO" id="GO:0046872">
    <property type="term" value="F:metal ion binding"/>
    <property type="evidence" value="ECO:0007669"/>
    <property type="project" value="UniProtKB-KW"/>
</dbReference>
<dbReference type="STRING" id="1851148.SMSP2_00529"/>
<evidence type="ECO:0000256" key="3">
    <source>
        <dbReference type="ARBA" id="ARBA00004496"/>
    </source>
</evidence>
<sequence length="754" mass="85022">MEHTQLLCNISELNHLFRENISIEYLLERIVDLICSHMQTSVCSIYLYEQSNKTLTLRASHGLSPESINKVSLKLGEGITGTALKEMRAISVHKASSDPRYKHFASINEEQYDNFLAVPIHRGIERIGAIVLQRVKKKKFTENDILACRAVSSQLANMIENVRFIMDIHEQHANTAAETKSVEKVIRGRSAAKGFAVSELEIYDQDRDFKRYKKLSYDKQFTIKDYHRAIKATANQLKTLQKKVEERLNDAAAMIFTSHLMILQDKAFTGEIEKLISEGINPPVAMIKVAQKYIDIFSQADNNFVREKVQDVEDLSVRIIKNIIREKEESLELRGKIVAARDLFPSELLRLSSEEVSGIILVSGGVTSHLSILARSLQVPMVIANDPAIMQVDEGTQVLLDADSGNIYFSPEEEIILEFERRNKERLAVSAAGREVKPQTYTSDGTRITILANINLLSDLKQARDVKCEGIGLYRTEFPFIIRSDFPSEQEQYITYKRLIDGVGDKPVIFRTLDVGGDKVLSYYHDAKEMNPAIGLRSIRFSLQNIEVFEDQIKAILRAGSNGDIGIMFPMISSLEEFETARAIVEECKEQLKKRGEEHISNPKIGLMLELPSLVEIIDDVVKESDFISIGTNDFIQFMVGVDRTNEKVSDFYIPHHPAVMRSLKRIVETADKHGKPVSMCGSMAGDKAFLPFLLGIGMRTLSISPSYIPEAQSVIEKIDISRAQKLADDICRTPRIAEIAKLLKIDHTPDSVE</sequence>
<comment type="similarity">
    <text evidence="4">Belongs to the PEP-utilizing enzyme family.</text>
</comment>
<evidence type="ECO:0000256" key="8">
    <source>
        <dbReference type="ARBA" id="ARBA00022597"/>
    </source>
</evidence>
<evidence type="ECO:0000256" key="1">
    <source>
        <dbReference type="ARBA" id="ARBA00000683"/>
    </source>
</evidence>
<dbReference type="Pfam" id="PF01590">
    <property type="entry name" value="GAF"/>
    <property type="match status" value="1"/>
</dbReference>
<evidence type="ECO:0000256" key="4">
    <source>
        <dbReference type="ARBA" id="ARBA00007837"/>
    </source>
</evidence>
<dbReference type="GO" id="GO:0009401">
    <property type="term" value="P:phosphoenolpyruvate-dependent sugar phosphotransferase system"/>
    <property type="evidence" value="ECO:0007669"/>
    <property type="project" value="UniProtKB-KW"/>
</dbReference>
<keyword evidence="9 16" id="KW-0808">Transferase</keyword>
<evidence type="ECO:0000256" key="5">
    <source>
        <dbReference type="ARBA" id="ARBA00012232"/>
    </source>
</evidence>
<feature type="domain" description="GAF" evidence="15">
    <location>
        <begin position="22"/>
        <end position="169"/>
    </location>
</feature>
<dbReference type="RefSeq" id="WP_146682470.1">
    <property type="nucleotide sequence ID" value="NZ_CP019646.1"/>
</dbReference>
<keyword evidence="17" id="KW-1185">Reference proteome</keyword>
<dbReference type="Gene3D" id="3.30.450.40">
    <property type="match status" value="1"/>
</dbReference>
<dbReference type="InterPro" id="IPR006318">
    <property type="entry name" value="PTS_EI-like"/>
</dbReference>
<dbReference type="SUPFAM" id="SSF52009">
    <property type="entry name" value="Phosphohistidine domain"/>
    <property type="match status" value="1"/>
</dbReference>
<dbReference type="SUPFAM" id="SSF55781">
    <property type="entry name" value="GAF domain-like"/>
    <property type="match status" value="1"/>
</dbReference>
<keyword evidence="14" id="KW-0175">Coiled coil</keyword>
<evidence type="ECO:0000256" key="11">
    <source>
        <dbReference type="ARBA" id="ARBA00022723"/>
    </source>
</evidence>
<keyword evidence="16" id="KW-0670">Pyruvate</keyword>
<keyword evidence="6" id="KW-0813">Transport</keyword>
<dbReference type="Pfam" id="PF00391">
    <property type="entry name" value="PEP-utilizers"/>
    <property type="match status" value="1"/>
</dbReference>
<dbReference type="KEGG" id="pbas:SMSP2_00529"/>
<evidence type="ECO:0000256" key="14">
    <source>
        <dbReference type="SAM" id="Coils"/>
    </source>
</evidence>
<evidence type="ECO:0000256" key="9">
    <source>
        <dbReference type="ARBA" id="ARBA00022679"/>
    </source>
</evidence>
<keyword evidence="12" id="KW-0418">Kinase</keyword>
<dbReference type="InterPro" id="IPR008279">
    <property type="entry name" value="PEP-util_enz_mobile_dom"/>
</dbReference>
<accession>A0A1Q2MBV7</accession>
<evidence type="ECO:0000256" key="13">
    <source>
        <dbReference type="ARBA" id="ARBA00022842"/>
    </source>
</evidence>
<reference evidence="17" key="1">
    <citation type="submission" date="2017-02" db="EMBL/GenBank/DDBJ databases">
        <title>Comparative genomics and description of representatives of a novel lineage of planctomycetes thriving in anoxic sediments.</title>
        <authorList>
            <person name="Spring S."/>
            <person name="Bunk B."/>
            <person name="Sproer C."/>
        </authorList>
    </citation>
    <scope>NUCLEOTIDE SEQUENCE [LARGE SCALE GENOMIC DNA]</scope>
    <source>
        <strain evidence="17">SM-Chi-D1</strain>
    </source>
</reference>
<dbReference type="OrthoDB" id="9765468at2"/>
<dbReference type="SUPFAM" id="SSF47831">
    <property type="entry name" value="Enzyme I of the PEP:sugar phosphotransferase system HPr-binding (sub)domain"/>
    <property type="match status" value="1"/>
</dbReference>
<comment type="catalytic activity">
    <reaction evidence="1">
        <text>L-histidyl-[protein] + phosphoenolpyruvate = N(pros)-phospho-L-histidyl-[protein] + pyruvate</text>
        <dbReference type="Rhea" id="RHEA:23880"/>
        <dbReference type="Rhea" id="RHEA-COMP:9745"/>
        <dbReference type="Rhea" id="RHEA-COMP:9746"/>
        <dbReference type="ChEBI" id="CHEBI:15361"/>
        <dbReference type="ChEBI" id="CHEBI:29979"/>
        <dbReference type="ChEBI" id="CHEBI:58702"/>
        <dbReference type="ChEBI" id="CHEBI:64837"/>
        <dbReference type="EC" id="2.7.3.9"/>
    </reaction>
</comment>
<dbReference type="InterPro" id="IPR036637">
    <property type="entry name" value="Phosphohistidine_dom_sf"/>
</dbReference>
<dbReference type="InterPro" id="IPR008731">
    <property type="entry name" value="PTS_EIN"/>
</dbReference>
<keyword evidence="13" id="KW-0460">Magnesium</keyword>
<dbReference type="InterPro" id="IPR003018">
    <property type="entry name" value="GAF"/>
</dbReference>
<keyword evidence="10" id="KW-0598">Phosphotransferase system</keyword>
<protein>
    <recommendedName>
        <fullName evidence="5">phosphoenolpyruvate--protein phosphotransferase</fullName>
        <ecNumber evidence="5">2.7.3.9</ecNumber>
    </recommendedName>
</protein>
<dbReference type="Gene3D" id="3.20.20.60">
    <property type="entry name" value="Phosphoenolpyruvate-binding domains"/>
    <property type="match status" value="1"/>
</dbReference>
<name>A0A1Q2MBV7_9BACT</name>
<dbReference type="EC" id="2.7.3.9" evidence="5"/>
<keyword evidence="8" id="KW-0762">Sugar transport</keyword>
<dbReference type="Pfam" id="PF05524">
    <property type="entry name" value="PEP-utilisers_N"/>
    <property type="match status" value="1"/>
</dbReference>
<evidence type="ECO:0000256" key="7">
    <source>
        <dbReference type="ARBA" id="ARBA00022490"/>
    </source>
</evidence>
<dbReference type="GO" id="GO:0008965">
    <property type="term" value="F:phosphoenolpyruvate-protein phosphotransferase activity"/>
    <property type="evidence" value="ECO:0007669"/>
    <property type="project" value="UniProtKB-EC"/>
</dbReference>
<comment type="cofactor">
    <cofactor evidence="2">
        <name>Mg(2+)</name>
        <dbReference type="ChEBI" id="CHEBI:18420"/>
    </cofactor>
</comment>
<dbReference type="InterPro" id="IPR050499">
    <property type="entry name" value="PEP-utilizing_PTS_enzyme"/>
</dbReference>
<evidence type="ECO:0000313" key="17">
    <source>
        <dbReference type="Proteomes" id="UP000188181"/>
    </source>
</evidence>
<dbReference type="InterPro" id="IPR036618">
    <property type="entry name" value="PtsI_HPr-bd_sf"/>
</dbReference>
<dbReference type="InterPro" id="IPR000121">
    <property type="entry name" value="PEP_util_C"/>
</dbReference>
<dbReference type="InterPro" id="IPR040442">
    <property type="entry name" value="Pyrv_kinase-like_dom_sf"/>
</dbReference>
<evidence type="ECO:0000256" key="10">
    <source>
        <dbReference type="ARBA" id="ARBA00022683"/>
    </source>
</evidence>
<dbReference type="SMART" id="SM00065">
    <property type="entry name" value="GAF"/>
    <property type="match status" value="1"/>
</dbReference>
<dbReference type="SUPFAM" id="SSF51621">
    <property type="entry name" value="Phosphoenolpyruvate/pyruvate domain"/>
    <property type="match status" value="1"/>
</dbReference>
<dbReference type="PRINTS" id="PR01736">
    <property type="entry name" value="PHPHTRNFRASE"/>
</dbReference>
<dbReference type="InterPro" id="IPR029016">
    <property type="entry name" value="GAF-like_dom_sf"/>
</dbReference>
<dbReference type="GO" id="GO:0016301">
    <property type="term" value="F:kinase activity"/>
    <property type="evidence" value="ECO:0007669"/>
    <property type="project" value="UniProtKB-KW"/>
</dbReference>
<evidence type="ECO:0000256" key="2">
    <source>
        <dbReference type="ARBA" id="ARBA00001946"/>
    </source>
</evidence>
<dbReference type="Pfam" id="PF02896">
    <property type="entry name" value="PEP-utilizers_C"/>
    <property type="match status" value="1"/>
</dbReference>
<organism evidence="16 17">
    <name type="scientific">Limihaloglobus sulfuriphilus</name>
    <dbReference type="NCBI Taxonomy" id="1851148"/>
    <lineage>
        <taxon>Bacteria</taxon>
        <taxon>Pseudomonadati</taxon>
        <taxon>Planctomycetota</taxon>
        <taxon>Phycisphaerae</taxon>
        <taxon>Sedimentisphaerales</taxon>
        <taxon>Sedimentisphaeraceae</taxon>
        <taxon>Limihaloglobus</taxon>
    </lineage>
</organism>
<dbReference type="NCBIfam" id="TIGR01417">
    <property type="entry name" value="PTS_I_fam"/>
    <property type="match status" value="1"/>
</dbReference>
<comment type="subcellular location">
    <subcellularLocation>
        <location evidence="3">Cytoplasm</location>
    </subcellularLocation>
</comment>
<dbReference type="InterPro" id="IPR015813">
    <property type="entry name" value="Pyrv/PenolPyrv_kinase-like_dom"/>
</dbReference>
<dbReference type="AlphaFoldDB" id="A0A1Q2MBV7"/>
<dbReference type="PANTHER" id="PTHR46244">
    <property type="entry name" value="PHOSPHOENOLPYRUVATE-PROTEIN PHOSPHOTRANSFERASE"/>
    <property type="match status" value="1"/>
</dbReference>
<evidence type="ECO:0000256" key="12">
    <source>
        <dbReference type="ARBA" id="ARBA00022777"/>
    </source>
</evidence>
<dbReference type="Gene3D" id="3.50.30.10">
    <property type="entry name" value="Phosphohistidine domain"/>
    <property type="match status" value="1"/>
</dbReference>
<evidence type="ECO:0000313" key="16">
    <source>
        <dbReference type="EMBL" id="AQQ70186.1"/>
    </source>
</evidence>